<comment type="caution">
    <text evidence="14">The sequence shown here is derived from an EMBL/GenBank/DDBJ whole genome shotgun (WGS) entry which is preliminary data.</text>
</comment>
<dbReference type="Pfam" id="PF00069">
    <property type="entry name" value="Pkinase"/>
    <property type="match status" value="1"/>
</dbReference>
<evidence type="ECO:0000313" key="15">
    <source>
        <dbReference type="Proteomes" id="UP000033558"/>
    </source>
</evidence>
<evidence type="ECO:0000256" key="9">
    <source>
        <dbReference type="PROSITE-ProRule" id="PRU10141"/>
    </source>
</evidence>
<gene>
    <name evidence="14" type="primary">prkC</name>
    <name evidence="14" type="ORF">JG30_06750</name>
</gene>
<proteinExistence type="predicted"/>
<evidence type="ECO:0000259" key="13">
    <source>
        <dbReference type="PROSITE" id="PS51178"/>
    </source>
</evidence>
<reference evidence="14 15" key="1">
    <citation type="submission" date="2015-01" db="EMBL/GenBank/DDBJ databases">
        <title>Comparative genomics of the lactic acid bacteria isolated from the honey bee gut.</title>
        <authorList>
            <person name="Ellegaard K.M."/>
            <person name="Tamarit D."/>
            <person name="Javelind E."/>
            <person name="Olofsson T."/>
            <person name="Andersson S.G."/>
            <person name="Vasquez A."/>
        </authorList>
    </citation>
    <scope>NUCLEOTIDE SEQUENCE [LARGE SCALE GENOMIC DNA]</scope>
    <source>
        <strain evidence="14 15">Bin4</strain>
    </source>
</reference>
<dbReference type="GO" id="GO:0004674">
    <property type="term" value="F:protein serine/threonine kinase activity"/>
    <property type="evidence" value="ECO:0007669"/>
    <property type="project" value="UniProtKB-KW"/>
</dbReference>
<feature type="domain" description="Protein kinase" evidence="12">
    <location>
        <begin position="12"/>
        <end position="272"/>
    </location>
</feature>
<dbReference type="SUPFAM" id="SSF56112">
    <property type="entry name" value="Protein kinase-like (PK-like)"/>
    <property type="match status" value="1"/>
</dbReference>
<comment type="catalytic activity">
    <reaction evidence="8">
        <text>L-seryl-[protein] + ATP = O-phospho-L-seryl-[protein] + ADP + H(+)</text>
        <dbReference type="Rhea" id="RHEA:17989"/>
        <dbReference type="Rhea" id="RHEA-COMP:9863"/>
        <dbReference type="Rhea" id="RHEA-COMP:11604"/>
        <dbReference type="ChEBI" id="CHEBI:15378"/>
        <dbReference type="ChEBI" id="CHEBI:29999"/>
        <dbReference type="ChEBI" id="CHEBI:30616"/>
        <dbReference type="ChEBI" id="CHEBI:83421"/>
        <dbReference type="ChEBI" id="CHEBI:456216"/>
        <dbReference type="EC" id="2.7.11.1"/>
    </reaction>
</comment>
<feature type="compositionally biased region" description="Low complexity" evidence="10">
    <location>
        <begin position="562"/>
        <end position="574"/>
    </location>
</feature>
<evidence type="ECO:0000256" key="10">
    <source>
        <dbReference type="SAM" id="MobiDB-lite"/>
    </source>
</evidence>
<evidence type="ECO:0000256" key="8">
    <source>
        <dbReference type="ARBA" id="ARBA00048679"/>
    </source>
</evidence>
<dbReference type="PROSITE" id="PS00108">
    <property type="entry name" value="PROTEIN_KINASE_ST"/>
    <property type="match status" value="1"/>
</dbReference>
<dbReference type="PATRIC" id="fig|1218492.5.peg.811"/>
<sequence length="655" mass="72468">MINKGDLIADRYLILDTLGEGGMSNVYLAEDQFLHRKVALKSLRFDVQNNPQIKIRFKRESIAMSELSSPYIVNILDVGDDDSFPYIVMEYVAGSTLKQYIHQHYPLEYPLVVRFMMEILQGVTVAHRHGIIHRDLKPQNVMITPSNHVKVSDFGIALSLGEQSITQTDSTLGSVHYMAPERVRGERATAQSDIYSLGIILYEMLTGKLPFDGETSLAIALKHFNEEIPDMKKALPDLPQPLENVVLKATAKDPKQRYSSTQAMANDLRTALDPNRAQEPKFVALPVKTGSNLEATKVMPNLSKNDAPKTQATPPKPRRRWWRKKRWWLFGLLLLGLILLGGWLFWGRAEVAVPDVNNLSLSQANNRLVAAKLKPGAVIKQTSATVPAKKVIRTIPNHGVRLKTGAKVKLVISSGSKKQRVPNVVGLNYAAAAAKLRGQGYQVQRVNRYSKNVSSGIVLRQSPKYAHARQKVRLVVSLGPHRHNLTVKDLTGYSLRSARDYADEVGLTLVVKEQASDSVDKGLIISQDPSPGTRVTPGSDLTVVVSTGAANNKNSNDKTSDNDAANNDHGANTNTPQNYEKTVTIPYDSQNATGSNQVQIYLKDNNRNLTDLYKAMTIKADTNVVLPFVLKKGDTGQYRIVRDGQVIESQTVTGN</sequence>
<dbReference type="InterPro" id="IPR008271">
    <property type="entry name" value="Ser/Thr_kinase_AS"/>
</dbReference>
<dbReference type="Gene3D" id="1.10.510.10">
    <property type="entry name" value="Transferase(Phosphotransferase) domain 1"/>
    <property type="match status" value="1"/>
</dbReference>
<feature type="binding site" evidence="9">
    <location>
        <position position="41"/>
    </location>
    <ligand>
        <name>ATP</name>
        <dbReference type="ChEBI" id="CHEBI:30616"/>
    </ligand>
</feature>
<evidence type="ECO:0000256" key="7">
    <source>
        <dbReference type="ARBA" id="ARBA00047899"/>
    </source>
</evidence>
<dbReference type="PROSITE" id="PS51178">
    <property type="entry name" value="PASTA"/>
    <property type="match status" value="3"/>
</dbReference>
<dbReference type="PANTHER" id="PTHR43289:SF34">
    <property type="entry name" value="SERINE_THREONINE-PROTEIN KINASE YBDM-RELATED"/>
    <property type="match status" value="1"/>
</dbReference>
<dbReference type="InterPro" id="IPR000719">
    <property type="entry name" value="Prot_kinase_dom"/>
</dbReference>
<feature type="transmembrane region" description="Helical" evidence="11">
    <location>
        <begin position="327"/>
        <end position="346"/>
    </location>
</feature>
<dbReference type="STRING" id="1218492.JG30_06750"/>
<dbReference type="PANTHER" id="PTHR43289">
    <property type="entry name" value="MITOGEN-ACTIVATED PROTEIN KINASE KINASE KINASE 20-RELATED"/>
    <property type="match status" value="1"/>
</dbReference>
<evidence type="ECO:0000256" key="3">
    <source>
        <dbReference type="ARBA" id="ARBA00022679"/>
    </source>
</evidence>
<keyword evidence="11" id="KW-0812">Transmembrane</keyword>
<feature type="region of interest" description="Disordered" evidence="10">
    <location>
        <begin position="548"/>
        <end position="579"/>
    </location>
</feature>
<evidence type="ECO:0000256" key="11">
    <source>
        <dbReference type="SAM" id="Phobius"/>
    </source>
</evidence>
<evidence type="ECO:0000256" key="1">
    <source>
        <dbReference type="ARBA" id="ARBA00012513"/>
    </source>
</evidence>
<dbReference type="Gene3D" id="3.30.200.20">
    <property type="entry name" value="Phosphorylase Kinase, domain 1"/>
    <property type="match status" value="1"/>
</dbReference>
<evidence type="ECO:0000256" key="6">
    <source>
        <dbReference type="ARBA" id="ARBA00022840"/>
    </source>
</evidence>
<dbReference type="NCBIfam" id="NF033483">
    <property type="entry name" value="PknB_PASTA_kin"/>
    <property type="match status" value="1"/>
</dbReference>
<keyword evidence="11" id="KW-0472">Membrane</keyword>
<organism evidence="14 15">
    <name type="scientific">Bombilactobacillus mellifer</name>
    <dbReference type="NCBI Taxonomy" id="1218492"/>
    <lineage>
        <taxon>Bacteria</taxon>
        <taxon>Bacillati</taxon>
        <taxon>Bacillota</taxon>
        <taxon>Bacilli</taxon>
        <taxon>Lactobacillales</taxon>
        <taxon>Lactobacillaceae</taxon>
        <taxon>Bombilactobacillus</taxon>
    </lineage>
</organism>
<keyword evidence="2" id="KW-0723">Serine/threonine-protein kinase</keyword>
<name>A0A0F4LV32_9LACO</name>
<dbReference type="HOGENOM" id="CLU_000288_135_2_9"/>
<keyword evidence="15" id="KW-1185">Reference proteome</keyword>
<dbReference type="CDD" id="cd06577">
    <property type="entry name" value="PASTA_pknB"/>
    <property type="match status" value="2"/>
</dbReference>
<keyword evidence="11" id="KW-1133">Transmembrane helix</keyword>
<dbReference type="Pfam" id="PF03793">
    <property type="entry name" value="PASTA"/>
    <property type="match status" value="3"/>
</dbReference>
<evidence type="ECO:0000256" key="2">
    <source>
        <dbReference type="ARBA" id="ARBA00022527"/>
    </source>
</evidence>
<keyword evidence="3" id="KW-0808">Transferase</keyword>
<dbReference type="GO" id="GO:0005524">
    <property type="term" value="F:ATP binding"/>
    <property type="evidence" value="ECO:0007669"/>
    <property type="project" value="UniProtKB-UniRule"/>
</dbReference>
<dbReference type="AlphaFoldDB" id="A0A0F4LV32"/>
<dbReference type="Pfam" id="PF21160">
    <property type="entry name" value="PrkC-like_PASTA-like"/>
    <property type="match status" value="1"/>
</dbReference>
<evidence type="ECO:0000259" key="12">
    <source>
        <dbReference type="PROSITE" id="PS50011"/>
    </source>
</evidence>
<feature type="domain" description="PASTA" evidence="13">
    <location>
        <begin position="415"/>
        <end position="478"/>
    </location>
</feature>
<evidence type="ECO:0000313" key="14">
    <source>
        <dbReference type="EMBL" id="KJY62460.1"/>
    </source>
</evidence>
<dbReference type="EC" id="2.7.11.1" evidence="1"/>
<dbReference type="InterPro" id="IPR011009">
    <property type="entry name" value="Kinase-like_dom_sf"/>
</dbReference>
<evidence type="ECO:0000256" key="5">
    <source>
        <dbReference type="ARBA" id="ARBA00022777"/>
    </source>
</evidence>
<dbReference type="PROSITE" id="PS50011">
    <property type="entry name" value="PROTEIN_KINASE_DOM"/>
    <property type="match status" value="1"/>
</dbReference>
<evidence type="ECO:0000256" key="4">
    <source>
        <dbReference type="ARBA" id="ARBA00022741"/>
    </source>
</evidence>
<dbReference type="EMBL" id="JXJQ01000006">
    <property type="protein sequence ID" value="KJY62460.1"/>
    <property type="molecule type" value="Genomic_DNA"/>
</dbReference>
<keyword evidence="6 9" id="KW-0067">ATP-binding</keyword>
<dbReference type="FunFam" id="3.30.200.20:FF:000035">
    <property type="entry name" value="Serine/threonine protein kinase Stk1"/>
    <property type="match status" value="1"/>
</dbReference>
<dbReference type="SUPFAM" id="SSF54184">
    <property type="entry name" value="Penicillin-binding protein 2x (pbp-2x), c-terminal domain"/>
    <property type="match status" value="1"/>
</dbReference>
<dbReference type="Gene3D" id="3.30.10.20">
    <property type="match status" value="3"/>
</dbReference>
<comment type="catalytic activity">
    <reaction evidence="7">
        <text>L-threonyl-[protein] + ATP = O-phospho-L-threonyl-[protein] + ADP + H(+)</text>
        <dbReference type="Rhea" id="RHEA:46608"/>
        <dbReference type="Rhea" id="RHEA-COMP:11060"/>
        <dbReference type="Rhea" id="RHEA-COMP:11605"/>
        <dbReference type="ChEBI" id="CHEBI:15378"/>
        <dbReference type="ChEBI" id="CHEBI:30013"/>
        <dbReference type="ChEBI" id="CHEBI:30616"/>
        <dbReference type="ChEBI" id="CHEBI:61977"/>
        <dbReference type="ChEBI" id="CHEBI:456216"/>
        <dbReference type="EC" id="2.7.11.1"/>
    </reaction>
</comment>
<feature type="domain" description="PASTA" evidence="13">
    <location>
        <begin position="479"/>
        <end position="547"/>
    </location>
</feature>
<dbReference type="SMART" id="SM00220">
    <property type="entry name" value="S_TKc"/>
    <property type="match status" value="1"/>
</dbReference>
<dbReference type="CDD" id="cd14014">
    <property type="entry name" value="STKc_PknB_like"/>
    <property type="match status" value="1"/>
</dbReference>
<keyword evidence="5 14" id="KW-0418">Kinase</keyword>
<dbReference type="RefSeq" id="WP_046316182.1">
    <property type="nucleotide sequence ID" value="NZ_JBHSZT010000001.1"/>
</dbReference>
<dbReference type="PROSITE" id="PS00107">
    <property type="entry name" value="PROTEIN_KINASE_ATP"/>
    <property type="match status" value="1"/>
</dbReference>
<feature type="domain" description="PASTA" evidence="13">
    <location>
        <begin position="347"/>
        <end position="414"/>
    </location>
</feature>
<dbReference type="FunFam" id="1.10.510.10:FF:000021">
    <property type="entry name" value="Serine/threonine protein kinase"/>
    <property type="match status" value="1"/>
</dbReference>
<keyword evidence="4 9" id="KW-0547">Nucleotide-binding</keyword>
<dbReference type="Proteomes" id="UP000033558">
    <property type="component" value="Unassembled WGS sequence"/>
</dbReference>
<dbReference type="SMART" id="SM00740">
    <property type="entry name" value="PASTA"/>
    <property type="match status" value="3"/>
</dbReference>
<dbReference type="InterPro" id="IPR005543">
    <property type="entry name" value="PASTA_dom"/>
</dbReference>
<dbReference type="InterPro" id="IPR017441">
    <property type="entry name" value="Protein_kinase_ATP_BS"/>
</dbReference>
<protein>
    <recommendedName>
        <fullName evidence="1">non-specific serine/threonine protein kinase</fullName>
        <ecNumber evidence="1">2.7.11.1</ecNumber>
    </recommendedName>
</protein>
<dbReference type="Gene3D" id="2.60.40.2560">
    <property type="match status" value="1"/>
</dbReference>
<accession>A0A0F4LV32</accession>